<dbReference type="InterPro" id="IPR000014">
    <property type="entry name" value="PAS"/>
</dbReference>
<feature type="domain" description="PAC" evidence="8">
    <location>
        <begin position="383"/>
        <end position="433"/>
    </location>
</feature>
<dbReference type="EC" id="2.7.13.3" evidence="2"/>
<dbReference type="SUPFAM" id="SSF52172">
    <property type="entry name" value="CheY-like"/>
    <property type="match status" value="1"/>
</dbReference>
<proteinExistence type="predicted"/>
<dbReference type="CDD" id="cd00156">
    <property type="entry name" value="REC"/>
    <property type="match status" value="1"/>
</dbReference>
<dbReference type="Gene3D" id="3.30.450.20">
    <property type="entry name" value="PAS domain"/>
    <property type="match status" value="3"/>
</dbReference>
<evidence type="ECO:0000256" key="4">
    <source>
        <dbReference type="PROSITE-ProRule" id="PRU00169"/>
    </source>
</evidence>
<evidence type="ECO:0000256" key="2">
    <source>
        <dbReference type="ARBA" id="ARBA00012438"/>
    </source>
</evidence>
<dbReference type="PROSITE" id="PS50109">
    <property type="entry name" value="HIS_KIN"/>
    <property type="match status" value="1"/>
</dbReference>
<dbReference type="SUPFAM" id="SSF47384">
    <property type="entry name" value="Homodimeric domain of signal transducing histidine kinase"/>
    <property type="match status" value="1"/>
</dbReference>
<feature type="modified residue" description="4-aspartylphosphate" evidence="4">
    <location>
        <position position="881"/>
    </location>
</feature>
<feature type="domain" description="Histidine kinase" evidence="5">
    <location>
        <begin position="582"/>
        <end position="807"/>
    </location>
</feature>
<dbReference type="InterPro" id="IPR035965">
    <property type="entry name" value="PAS-like_dom_sf"/>
</dbReference>
<dbReference type="Gene3D" id="3.40.50.2300">
    <property type="match status" value="1"/>
</dbReference>
<dbReference type="Pfam" id="PF02518">
    <property type="entry name" value="HATPase_c"/>
    <property type="match status" value="1"/>
</dbReference>
<dbReference type="InterPro" id="IPR011006">
    <property type="entry name" value="CheY-like_superfamily"/>
</dbReference>
<dbReference type="CDD" id="cd00082">
    <property type="entry name" value="HisKA"/>
    <property type="match status" value="1"/>
</dbReference>
<comment type="caution">
    <text evidence="9">The sequence shown here is derived from an EMBL/GenBank/DDBJ whole genome shotgun (WGS) entry which is preliminary data.</text>
</comment>
<keyword evidence="3 4" id="KW-0597">Phosphoprotein</keyword>
<dbReference type="Pfam" id="PF13426">
    <property type="entry name" value="PAS_9"/>
    <property type="match status" value="2"/>
</dbReference>
<dbReference type="InterPro" id="IPR001789">
    <property type="entry name" value="Sig_transdc_resp-reg_receiver"/>
</dbReference>
<protein>
    <recommendedName>
        <fullName evidence="2">histidine kinase</fullName>
        <ecNumber evidence="2">2.7.13.3</ecNumber>
    </recommendedName>
</protein>
<dbReference type="Pfam" id="PF00512">
    <property type="entry name" value="HisKA"/>
    <property type="match status" value="1"/>
</dbReference>
<name>A0ABT6XKF7_9GAMM</name>
<evidence type="ECO:0000259" key="7">
    <source>
        <dbReference type="PROSITE" id="PS50112"/>
    </source>
</evidence>
<dbReference type="InterPro" id="IPR000700">
    <property type="entry name" value="PAS-assoc_C"/>
</dbReference>
<dbReference type="PANTHER" id="PTHR43065">
    <property type="entry name" value="SENSOR HISTIDINE KINASE"/>
    <property type="match status" value="1"/>
</dbReference>
<dbReference type="InterPro" id="IPR005467">
    <property type="entry name" value="His_kinase_dom"/>
</dbReference>
<feature type="domain" description="PAC" evidence="8">
    <location>
        <begin position="512"/>
        <end position="562"/>
    </location>
</feature>
<evidence type="ECO:0000313" key="10">
    <source>
        <dbReference type="Proteomes" id="UP001321580"/>
    </source>
</evidence>
<keyword evidence="10" id="KW-1185">Reference proteome</keyword>
<evidence type="ECO:0000259" key="8">
    <source>
        <dbReference type="PROSITE" id="PS50113"/>
    </source>
</evidence>
<dbReference type="Pfam" id="PF08448">
    <property type="entry name" value="PAS_4"/>
    <property type="match status" value="1"/>
</dbReference>
<dbReference type="SUPFAM" id="SSF55781">
    <property type="entry name" value="GAF domain-like"/>
    <property type="match status" value="1"/>
</dbReference>
<dbReference type="RefSeq" id="WP_283214137.1">
    <property type="nucleotide sequence ID" value="NZ_JASGBI010000002.1"/>
</dbReference>
<dbReference type="InterPro" id="IPR013656">
    <property type="entry name" value="PAS_4"/>
</dbReference>
<dbReference type="Proteomes" id="UP001321580">
    <property type="component" value="Unassembled WGS sequence"/>
</dbReference>
<dbReference type="PANTHER" id="PTHR43065:SF42">
    <property type="entry name" value="TWO-COMPONENT SENSOR PPRA"/>
    <property type="match status" value="1"/>
</dbReference>
<dbReference type="PRINTS" id="PR00344">
    <property type="entry name" value="BCTRLSENSOR"/>
</dbReference>
<feature type="domain" description="PAS" evidence="7">
    <location>
        <begin position="307"/>
        <end position="352"/>
    </location>
</feature>
<dbReference type="SMART" id="SM00387">
    <property type="entry name" value="HATPase_c"/>
    <property type="match status" value="1"/>
</dbReference>
<organism evidence="9 10">
    <name type="scientific">Lysobacter stagni</name>
    <dbReference type="NCBI Taxonomy" id="3045172"/>
    <lineage>
        <taxon>Bacteria</taxon>
        <taxon>Pseudomonadati</taxon>
        <taxon>Pseudomonadota</taxon>
        <taxon>Gammaproteobacteria</taxon>
        <taxon>Lysobacterales</taxon>
        <taxon>Lysobacteraceae</taxon>
        <taxon>Lysobacter</taxon>
    </lineage>
</organism>
<dbReference type="PROSITE" id="PS50110">
    <property type="entry name" value="RESPONSE_REGULATORY"/>
    <property type="match status" value="1"/>
</dbReference>
<evidence type="ECO:0000313" key="9">
    <source>
        <dbReference type="EMBL" id="MDI9240651.1"/>
    </source>
</evidence>
<dbReference type="NCBIfam" id="TIGR00229">
    <property type="entry name" value="sensory_box"/>
    <property type="match status" value="3"/>
</dbReference>
<feature type="domain" description="Response regulatory" evidence="6">
    <location>
        <begin position="830"/>
        <end position="945"/>
    </location>
</feature>
<dbReference type="SMART" id="SM00091">
    <property type="entry name" value="PAS"/>
    <property type="match status" value="3"/>
</dbReference>
<dbReference type="InterPro" id="IPR036890">
    <property type="entry name" value="HATPase_C_sf"/>
</dbReference>
<reference evidence="9 10" key="1">
    <citation type="submission" date="2023-05" db="EMBL/GenBank/DDBJ databases">
        <title>Lysobacter sp. strain LF1 Genome sequencing and assembly.</title>
        <authorList>
            <person name="Jung Y."/>
        </authorList>
    </citation>
    <scope>NUCLEOTIDE SEQUENCE [LARGE SCALE GENOMIC DNA]</scope>
    <source>
        <strain evidence="9 10">LF1</strain>
    </source>
</reference>
<dbReference type="InterPro" id="IPR003594">
    <property type="entry name" value="HATPase_dom"/>
</dbReference>
<dbReference type="InterPro" id="IPR036097">
    <property type="entry name" value="HisK_dim/P_sf"/>
</dbReference>
<sequence>MTSGDALPGSQPPPQVDDADRALRESELRLQQVLDNTSAAVFAKDRTGRYLFVNREFERLTGRSADELIGHSDRDIFPSDMAAALRRNDMRVLLEARAMEFEESGVFAGEERTFLSAKFPLLDVDDTPYAVCGIATDITVRKQIETALSTSALAVSSAYGRDLFMELSRYLAAILDVDVAFIAQMRPEDPATMHVLAFVCDGTPREHFDYALANTACATVVGHGFRIYRAGLGSQFPLDDDFIQMGAEGYAGYPLNDAQGRPLGLISIVSRRPLEQPEFIESVMKIFAVRAAAEIERQRTDQALLASQASYRQIFEASEDAIFVHEFETGRIVDVNPKACTIFGYTHAEMLDIAMDRLGSGEPPYTGRDAAAHLERARRAGSARFEWHRRNKDGTLHWDEVYLKVANIGGAARILAFTRDITERKLAEEAAHRNAEHLRATVNAALDCIIAMDENGTIIKFNPAAEACFGLSEGDALGRSLAETIIPERFRERHLYGLRRYLEGGPGPVLKQRLEVMAMRADGTEFPAELAIGVDDSPSGKTFIGYLRDITERTQAEQGRRRLEAQLLQAKKMEALGHLTGGIAHDFNNLLASIMGYVGLASERSANGEDVRLHGYLDQAMQSCERARDLIQQMLMFSRGQKGQARALDAAGCIEQNLAVLRPTVPPGVRIDLDIAPDASAVRFDPVQLGQVLLNLCVNGCDAMQGEGRLTMGLRDVSVASVQCSACRQPVDGAYVELFVHDTGPGIEPAVLERIFDPFFSTKPPGKGAGMGLATVHGIVHEHGGHLLVDTASGAGTRFRVLLQACESEARATPARRRSDRPGPLPVEGRVLVVDDEHSVGEFMCELLASWEVDADFIASPKEALERVRESPQRYRLLITDHSMPAITGVELAQALLSIAPDLPVVLYTGLADRVHGTLPVNMLPTVLRKPIDRAHLARLLTDVLGRGEEAAMS</sequence>
<dbReference type="InterPro" id="IPR004358">
    <property type="entry name" value="Sig_transdc_His_kin-like_C"/>
</dbReference>
<comment type="catalytic activity">
    <reaction evidence="1">
        <text>ATP + protein L-histidine = ADP + protein N-phospho-L-histidine.</text>
        <dbReference type="EC" id="2.7.13.3"/>
    </reaction>
</comment>
<evidence type="ECO:0000259" key="6">
    <source>
        <dbReference type="PROSITE" id="PS50110"/>
    </source>
</evidence>
<dbReference type="InterPro" id="IPR003661">
    <property type="entry name" value="HisK_dim/P_dom"/>
</dbReference>
<dbReference type="SMART" id="SM00448">
    <property type="entry name" value="REC"/>
    <property type="match status" value="1"/>
</dbReference>
<evidence type="ECO:0000259" key="5">
    <source>
        <dbReference type="PROSITE" id="PS50109"/>
    </source>
</evidence>
<dbReference type="Gene3D" id="3.30.565.10">
    <property type="entry name" value="Histidine kinase-like ATPase, C-terminal domain"/>
    <property type="match status" value="1"/>
</dbReference>
<dbReference type="CDD" id="cd00130">
    <property type="entry name" value="PAS"/>
    <property type="match status" value="3"/>
</dbReference>
<gene>
    <name evidence="9" type="ORF">QLQ15_17235</name>
</gene>
<evidence type="ECO:0000256" key="1">
    <source>
        <dbReference type="ARBA" id="ARBA00000085"/>
    </source>
</evidence>
<accession>A0ABT6XKF7</accession>
<dbReference type="SUPFAM" id="SSF55874">
    <property type="entry name" value="ATPase domain of HSP90 chaperone/DNA topoisomerase II/histidine kinase"/>
    <property type="match status" value="1"/>
</dbReference>
<dbReference type="Gene3D" id="1.10.287.130">
    <property type="match status" value="1"/>
</dbReference>
<feature type="domain" description="PAS" evidence="7">
    <location>
        <begin position="26"/>
        <end position="97"/>
    </location>
</feature>
<dbReference type="SUPFAM" id="SSF55785">
    <property type="entry name" value="PYP-like sensor domain (PAS domain)"/>
    <property type="match status" value="3"/>
</dbReference>
<dbReference type="Pfam" id="PF00072">
    <property type="entry name" value="Response_reg"/>
    <property type="match status" value="1"/>
</dbReference>
<dbReference type="EMBL" id="JASGBI010000002">
    <property type="protein sequence ID" value="MDI9240651.1"/>
    <property type="molecule type" value="Genomic_DNA"/>
</dbReference>
<dbReference type="SMART" id="SM00388">
    <property type="entry name" value="HisKA"/>
    <property type="match status" value="1"/>
</dbReference>
<evidence type="ECO:0000256" key="3">
    <source>
        <dbReference type="ARBA" id="ARBA00022553"/>
    </source>
</evidence>
<dbReference type="PROSITE" id="PS50113">
    <property type="entry name" value="PAC"/>
    <property type="match status" value="2"/>
</dbReference>
<feature type="domain" description="PAS" evidence="7">
    <location>
        <begin position="434"/>
        <end position="505"/>
    </location>
</feature>
<dbReference type="PROSITE" id="PS50112">
    <property type="entry name" value="PAS"/>
    <property type="match status" value="3"/>
</dbReference>